<dbReference type="Proteomes" id="UP000001058">
    <property type="component" value="Unassembled WGS sequence"/>
</dbReference>
<dbReference type="InParanoid" id="D8TY87"/>
<dbReference type="KEGG" id="vcn:VOLCADRAFT_91896"/>
<feature type="compositionally biased region" description="Acidic residues" evidence="2">
    <location>
        <begin position="95"/>
        <end position="144"/>
    </location>
</feature>
<dbReference type="EMBL" id="GL378344">
    <property type="protein sequence ID" value="EFJ47508.1"/>
    <property type="molecule type" value="Genomic_DNA"/>
</dbReference>
<dbReference type="PANTHER" id="PTHR48209">
    <property type="entry name" value="AGL056WP"/>
    <property type="match status" value="1"/>
</dbReference>
<evidence type="ECO:0000313" key="3">
    <source>
        <dbReference type="EMBL" id="EFJ47508.1"/>
    </source>
</evidence>
<feature type="coiled-coil region" evidence="1">
    <location>
        <begin position="478"/>
        <end position="512"/>
    </location>
</feature>
<proteinExistence type="predicted"/>
<organism evidence="4">
    <name type="scientific">Volvox carteri f. nagariensis</name>
    <dbReference type="NCBI Taxonomy" id="3068"/>
    <lineage>
        <taxon>Eukaryota</taxon>
        <taxon>Viridiplantae</taxon>
        <taxon>Chlorophyta</taxon>
        <taxon>core chlorophytes</taxon>
        <taxon>Chlorophyceae</taxon>
        <taxon>CS clade</taxon>
        <taxon>Chlamydomonadales</taxon>
        <taxon>Volvocaceae</taxon>
        <taxon>Volvox</taxon>
    </lineage>
</organism>
<sequence length="611" mass="67123">MSRPAFETRYAGWLAKGLVGNAILLKKRKLKLPYDEVIDTIFPKVFKDVLTASACVIQPPSQERPKYLIFWELLKNLLSFQPLDKLFGVFVGGDDEESEDANVSDEEDDEDEDDDEEDDEENDEEDDEDEDDDEEDDKEDDVEDGWYRRVSSGGRVVQEGTLRWQGGTGGYPPVARWYRRVSSSGMVVQEGILWWQGGTGGYPLVAGWYRRISFGGKVVQEGILRWHGGTGGYPPVAGWYRRVPSGGKVVQEGILRWQEDFLLHAGFEESLEGLLAQGRSEFVLVRSSPGEMGRVHSEALMASIRSKCCTPVLIVEVKAAVDVEKHLWQPLATVLELAEASGTEEPVWLLLTDMQTWYFAKVQRAGPRPQTNEQGAAAAAAQAPTLVVPQDPPASPMRAKASLYVYSIQLYEHIYAGLNTTYSSDYYQVLEQLLKIMYPGLDLRELPTRQDAGQEVINSQTESWAKESLANAKKIANAKDLAVKNAKLEVKNAKLEAAVAAAKDLAAEYAKRATAAEDLAVENVKRAAAAKDLASENAKLVAENAKLAVAAAAARDLAVENTALMQYQGWLVVTALGCFGSKGRLQCSASSRWLSVVAGCLQQGATGPQHG</sequence>
<keyword evidence="1" id="KW-0175">Coiled coil</keyword>
<dbReference type="AlphaFoldDB" id="D8TY87"/>
<evidence type="ECO:0000256" key="1">
    <source>
        <dbReference type="SAM" id="Coils"/>
    </source>
</evidence>
<dbReference type="PANTHER" id="PTHR48209:SF2">
    <property type="entry name" value="FI24008P1"/>
    <property type="match status" value="1"/>
</dbReference>
<gene>
    <name evidence="3" type="ORF">VOLCADRAFT_91896</name>
</gene>
<dbReference type="STRING" id="3068.D8TY87"/>
<accession>D8TY87</accession>
<evidence type="ECO:0000256" key="2">
    <source>
        <dbReference type="SAM" id="MobiDB-lite"/>
    </source>
</evidence>
<name>D8TY87_VOLCA</name>
<dbReference type="OrthoDB" id="562420at2759"/>
<reference evidence="3 4" key="1">
    <citation type="journal article" date="2010" name="Science">
        <title>Genomic analysis of organismal complexity in the multicellular green alga Volvox carteri.</title>
        <authorList>
            <person name="Prochnik S.E."/>
            <person name="Umen J."/>
            <person name="Nedelcu A.M."/>
            <person name="Hallmann A."/>
            <person name="Miller S.M."/>
            <person name="Nishii I."/>
            <person name="Ferris P."/>
            <person name="Kuo A."/>
            <person name="Mitros T."/>
            <person name="Fritz-Laylin L.K."/>
            <person name="Hellsten U."/>
            <person name="Chapman J."/>
            <person name="Simakov O."/>
            <person name="Rensing S.A."/>
            <person name="Terry A."/>
            <person name="Pangilinan J."/>
            <person name="Kapitonov V."/>
            <person name="Jurka J."/>
            <person name="Salamov A."/>
            <person name="Shapiro H."/>
            <person name="Schmutz J."/>
            <person name="Grimwood J."/>
            <person name="Lindquist E."/>
            <person name="Lucas S."/>
            <person name="Grigoriev I.V."/>
            <person name="Schmitt R."/>
            <person name="Kirk D."/>
            <person name="Rokhsar D.S."/>
        </authorList>
    </citation>
    <scope>NUCLEOTIDE SEQUENCE [LARGE SCALE GENOMIC DNA]</scope>
    <source>
        <strain evidence="4">f. Nagariensis / Eve</strain>
    </source>
</reference>
<protein>
    <submittedName>
        <fullName evidence="3">Uncharacterized protein</fullName>
    </submittedName>
</protein>
<keyword evidence="4" id="KW-1185">Reference proteome</keyword>
<dbReference type="RefSeq" id="XP_002951332.1">
    <property type="nucleotide sequence ID" value="XM_002951286.1"/>
</dbReference>
<dbReference type="GeneID" id="9615492"/>
<evidence type="ECO:0000313" key="4">
    <source>
        <dbReference type="Proteomes" id="UP000001058"/>
    </source>
</evidence>
<feature type="region of interest" description="Disordered" evidence="2">
    <location>
        <begin position="95"/>
        <end position="145"/>
    </location>
</feature>